<evidence type="ECO:0000313" key="2">
    <source>
        <dbReference type="Proteomes" id="UP000823046"/>
    </source>
</evidence>
<evidence type="ECO:0000313" key="1">
    <source>
        <dbReference type="EMBL" id="KAF8819936.1"/>
    </source>
</evidence>
<dbReference type="SUPFAM" id="SSF56112">
    <property type="entry name" value="Protein kinase-like (PK-like)"/>
    <property type="match status" value="1"/>
</dbReference>
<name>A0ABQ7J7H4_9APIC</name>
<organism evidence="1 2">
    <name type="scientific">Cardiosporidium cionae</name>
    <dbReference type="NCBI Taxonomy" id="476202"/>
    <lineage>
        <taxon>Eukaryota</taxon>
        <taxon>Sar</taxon>
        <taxon>Alveolata</taxon>
        <taxon>Apicomplexa</taxon>
        <taxon>Aconoidasida</taxon>
        <taxon>Nephromycida</taxon>
        <taxon>Cardiosporidium</taxon>
    </lineage>
</organism>
<accession>A0ABQ7J7H4</accession>
<sequence length="218" mass="24884">MRRHDIVVFAGLPESLLSMEAQTLLREGTSPTIASQLWAENSLDYLPPECHRLFSPPPTANAVGISKIHSWIIGWLLYRMTSKLFQPEENEYKADLTNCECPETKDFIETCLLQDVQRRPTLSSLLKLPYLLPVVDISRIDLLRDEELPTTKIQSAMEAFPDMRSIVNTTLRGDERGVNVYESGLPVQSEFIEKTHVLSQLDIPEIESEEEFKNESHI</sequence>
<evidence type="ECO:0008006" key="3">
    <source>
        <dbReference type="Google" id="ProtNLM"/>
    </source>
</evidence>
<gene>
    <name evidence="1" type="ORF">IE077_003785</name>
</gene>
<dbReference type="InterPro" id="IPR011009">
    <property type="entry name" value="Kinase-like_dom_sf"/>
</dbReference>
<dbReference type="Gene3D" id="1.10.510.10">
    <property type="entry name" value="Transferase(Phosphotransferase) domain 1"/>
    <property type="match status" value="1"/>
</dbReference>
<protein>
    <recommendedName>
        <fullName evidence="3">Protein kinase domain-containing protein</fullName>
    </recommendedName>
</protein>
<keyword evidence="2" id="KW-1185">Reference proteome</keyword>
<dbReference type="EMBL" id="JADAQX010000543">
    <property type="protein sequence ID" value="KAF8819936.1"/>
    <property type="molecule type" value="Genomic_DNA"/>
</dbReference>
<comment type="caution">
    <text evidence="1">The sequence shown here is derived from an EMBL/GenBank/DDBJ whole genome shotgun (WGS) entry which is preliminary data.</text>
</comment>
<reference evidence="1 2" key="1">
    <citation type="journal article" date="2020" name="bioRxiv">
        <title>Metabolic contributions of an alphaproteobacterial endosymbiont in the apicomplexan Cardiosporidium cionae.</title>
        <authorList>
            <person name="Hunter E.S."/>
            <person name="Paight C.J."/>
            <person name="Lane C.E."/>
        </authorList>
    </citation>
    <scope>NUCLEOTIDE SEQUENCE [LARGE SCALE GENOMIC DNA]</scope>
    <source>
        <strain evidence="1">ESH_2018</strain>
    </source>
</reference>
<dbReference type="Proteomes" id="UP000823046">
    <property type="component" value="Unassembled WGS sequence"/>
</dbReference>
<proteinExistence type="predicted"/>